<dbReference type="AlphaFoldDB" id="A0A915DCR2"/>
<dbReference type="CDD" id="cd18987">
    <property type="entry name" value="LGIC_ECD_anion"/>
    <property type="match status" value="1"/>
</dbReference>
<dbReference type="GO" id="GO:0004888">
    <property type="term" value="F:transmembrane signaling receptor activity"/>
    <property type="evidence" value="ECO:0007669"/>
    <property type="project" value="InterPro"/>
</dbReference>
<dbReference type="InterPro" id="IPR006029">
    <property type="entry name" value="Neurotrans-gated_channel_TM"/>
</dbReference>
<dbReference type="PRINTS" id="PR00253">
    <property type="entry name" value="GABAARECEPTR"/>
</dbReference>
<keyword evidence="8 11" id="KW-0406">Ion transport</keyword>
<evidence type="ECO:0000256" key="6">
    <source>
        <dbReference type="ARBA" id="ARBA00022729"/>
    </source>
</evidence>
<feature type="transmembrane region" description="Helical" evidence="11">
    <location>
        <begin position="410"/>
        <end position="428"/>
    </location>
</feature>
<dbReference type="PANTHER" id="PTHR18945">
    <property type="entry name" value="NEUROTRANSMITTER GATED ION CHANNEL"/>
    <property type="match status" value="1"/>
</dbReference>
<dbReference type="InterPro" id="IPR006201">
    <property type="entry name" value="Neur_channel"/>
</dbReference>
<evidence type="ECO:0000256" key="8">
    <source>
        <dbReference type="ARBA" id="ARBA00023065"/>
    </source>
</evidence>
<dbReference type="SUPFAM" id="SSF90112">
    <property type="entry name" value="Neurotransmitter-gated ion-channel transmembrane pore"/>
    <property type="match status" value="1"/>
</dbReference>
<dbReference type="Proteomes" id="UP000887574">
    <property type="component" value="Unplaced"/>
</dbReference>
<reference evidence="16" key="1">
    <citation type="submission" date="2022-11" db="UniProtKB">
        <authorList>
            <consortium name="WormBaseParasite"/>
        </authorList>
    </citation>
    <scope>IDENTIFICATION</scope>
</reference>
<dbReference type="GO" id="GO:0005230">
    <property type="term" value="F:extracellular ligand-gated monoatomic ion channel activity"/>
    <property type="evidence" value="ECO:0007669"/>
    <property type="project" value="InterPro"/>
</dbReference>
<organism evidence="15 16">
    <name type="scientific">Ditylenchus dipsaci</name>
    <dbReference type="NCBI Taxonomy" id="166011"/>
    <lineage>
        <taxon>Eukaryota</taxon>
        <taxon>Metazoa</taxon>
        <taxon>Ecdysozoa</taxon>
        <taxon>Nematoda</taxon>
        <taxon>Chromadorea</taxon>
        <taxon>Rhabditida</taxon>
        <taxon>Tylenchina</taxon>
        <taxon>Tylenchomorpha</taxon>
        <taxon>Sphaerularioidea</taxon>
        <taxon>Anguinidae</taxon>
        <taxon>Anguininae</taxon>
        <taxon>Ditylenchus</taxon>
    </lineage>
</organism>
<evidence type="ECO:0000313" key="15">
    <source>
        <dbReference type="Proteomes" id="UP000887574"/>
    </source>
</evidence>
<keyword evidence="10 11" id="KW-0407">Ion channel</keyword>
<feature type="chain" id="PRO_5038156347" evidence="11">
    <location>
        <begin position="17"/>
        <end position="747"/>
    </location>
</feature>
<evidence type="ECO:0000256" key="2">
    <source>
        <dbReference type="ARBA" id="ARBA00004236"/>
    </source>
</evidence>
<feature type="region of interest" description="Disordered" evidence="12">
    <location>
        <begin position="29"/>
        <end position="57"/>
    </location>
</feature>
<dbReference type="CDD" id="cd19049">
    <property type="entry name" value="LGIC_TM_anion"/>
    <property type="match status" value="1"/>
</dbReference>
<dbReference type="Pfam" id="PF02931">
    <property type="entry name" value="Neur_chan_LBD"/>
    <property type="match status" value="1"/>
</dbReference>
<keyword evidence="15" id="KW-1185">Reference proteome</keyword>
<protein>
    <submittedName>
        <fullName evidence="16">Uncharacterized protein</fullName>
    </submittedName>
</protein>
<feature type="transmembrane region" description="Helical" evidence="11">
    <location>
        <begin position="721"/>
        <end position="741"/>
    </location>
</feature>
<feature type="compositionally biased region" description="Polar residues" evidence="12">
    <location>
        <begin position="95"/>
        <end position="121"/>
    </location>
</feature>
<keyword evidence="7 11" id="KW-1133">Transmembrane helix</keyword>
<evidence type="ECO:0000259" key="13">
    <source>
        <dbReference type="Pfam" id="PF02931"/>
    </source>
</evidence>
<evidence type="ECO:0000256" key="4">
    <source>
        <dbReference type="ARBA" id="ARBA00022475"/>
    </source>
</evidence>
<feature type="transmembrane region" description="Helical" evidence="11">
    <location>
        <begin position="378"/>
        <end position="403"/>
    </location>
</feature>
<comment type="subcellular location">
    <subcellularLocation>
        <location evidence="2">Cell membrane</location>
    </subcellularLocation>
    <subcellularLocation>
        <location evidence="1">Membrane</location>
        <topology evidence="1">Multi-pass membrane protein</topology>
    </subcellularLocation>
</comment>
<dbReference type="InterPro" id="IPR036719">
    <property type="entry name" value="Neuro-gated_channel_TM_sf"/>
</dbReference>
<feature type="domain" description="Neurotransmitter-gated ion-channel ligand-binding" evidence="13">
    <location>
        <begin position="176"/>
        <end position="347"/>
    </location>
</feature>
<feature type="transmembrane region" description="Helical" evidence="11">
    <location>
        <begin position="448"/>
        <end position="468"/>
    </location>
</feature>
<feature type="signal peptide" evidence="11">
    <location>
        <begin position="1"/>
        <end position="16"/>
    </location>
</feature>
<dbReference type="InterPro" id="IPR038050">
    <property type="entry name" value="Neuro_actylchol_rec"/>
</dbReference>
<dbReference type="InterPro" id="IPR036734">
    <property type="entry name" value="Neur_chan_lig-bd_sf"/>
</dbReference>
<dbReference type="InterPro" id="IPR006028">
    <property type="entry name" value="GABAA/Glycine_rcpt"/>
</dbReference>
<dbReference type="WBParaSite" id="jg18264">
    <property type="protein sequence ID" value="jg18264"/>
    <property type="gene ID" value="jg18264"/>
</dbReference>
<keyword evidence="9 11" id="KW-0472">Membrane</keyword>
<dbReference type="Pfam" id="PF02932">
    <property type="entry name" value="Neur_chan_memb"/>
    <property type="match status" value="1"/>
</dbReference>
<keyword evidence="5 11" id="KW-0812">Transmembrane</keyword>
<dbReference type="InterPro" id="IPR018000">
    <property type="entry name" value="Neurotransmitter_ion_chnl_CS"/>
</dbReference>
<dbReference type="Gene3D" id="1.20.58.390">
    <property type="entry name" value="Neurotransmitter-gated ion-channel transmembrane domain"/>
    <property type="match status" value="2"/>
</dbReference>
<keyword evidence="3 11" id="KW-0813">Transport</keyword>
<dbReference type="Gene3D" id="2.70.170.10">
    <property type="entry name" value="Neurotransmitter-gated ion-channel ligand-binding domain"/>
    <property type="match status" value="1"/>
</dbReference>
<evidence type="ECO:0000256" key="9">
    <source>
        <dbReference type="ARBA" id="ARBA00023136"/>
    </source>
</evidence>
<evidence type="ECO:0000313" key="16">
    <source>
        <dbReference type="WBParaSite" id="jg18264"/>
    </source>
</evidence>
<comment type="similarity">
    <text evidence="11">Belongs to the ligand-gated ion channel (TC 1.A.9) family.</text>
</comment>
<evidence type="ECO:0000256" key="11">
    <source>
        <dbReference type="RuleBase" id="RU000687"/>
    </source>
</evidence>
<feature type="compositionally biased region" description="Basic and acidic residues" evidence="12">
    <location>
        <begin position="45"/>
        <end position="57"/>
    </location>
</feature>
<sequence length="747" mass="85905">MIRLLGAIVYFFAISAEISDNENAWLNTHSTHPNHRKNAQTPEDWTPKTKDTRRKDPAIVDSSLKNFALSLGMSEDNKMFHSYKHNGVPPDSFAASRNTGGNGRRSVQPNMAMSQPGQNEETFGKTRIKKSWLAKSKEYQIQHISALIFRRANDLEWSEPADRLFEVIGNGVVPGGYDMFLAPGQIQGKSTNVSVAIYIESMSSFRAQTMDFEVDMYLAMGWYDRRLSHNCTHPILIAHKFIADRLWRPDLYFLNSKFAYLQEVTTPNFMVIVYPDGLVFKAIRVDVTLSCMMNLELFPMDQQECPLVIQSYAYIENLVNLTWLVDPPNYPVARNPELKLNDMIITNMKFEKCSGPYAMFRGTGNWSCIRALIVMKRLVLFHLIQTYIPSGMLVSISWMTFWLDPRASPARISLTITSLLTLTTMSNGARQDLPQVSYIKAMDIWQTFSQALIFLVLLEYSFVSFYFTRRKFDCEHRKGTGKLRKKSRNKSELDRTLNLQDLVDDRKLPTSGPIRDFILRGSAFKHSISQRESSRIHNGTWAMSPSQPASFRKSIQAPLATWLNRQLKLRQEENEEESKYVDGCCCISNADAAKLELRHRNGSSQDTLDQEYTDTKCFGFCTTPAGNKVQPAVTLSPPKKCCLKEQEKSAETAESGAAEPNGQPRNNYSSQQQQHKRRRSMQKSLEIDRMLMDELWERKPCPHCQWNDEQKGRKIDEFSRIVFPSIFTIFSVSYWLYYSWYTQVNES</sequence>
<dbReference type="SUPFAM" id="SSF63712">
    <property type="entry name" value="Nicotinic receptor ligand binding domain-like"/>
    <property type="match status" value="1"/>
</dbReference>
<keyword evidence="6 11" id="KW-0732">Signal</keyword>
<evidence type="ECO:0000256" key="1">
    <source>
        <dbReference type="ARBA" id="ARBA00004141"/>
    </source>
</evidence>
<feature type="region of interest" description="Disordered" evidence="12">
    <location>
        <begin position="652"/>
        <end position="682"/>
    </location>
</feature>
<proteinExistence type="inferred from homology"/>
<evidence type="ECO:0000256" key="10">
    <source>
        <dbReference type="ARBA" id="ARBA00023303"/>
    </source>
</evidence>
<feature type="domain" description="Neurotransmitter-gated ion-channel transmembrane" evidence="14">
    <location>
        <begin position="386"/>
        <end position="735"/>
    </location>
</feature>
<name>A0A915DCR2_9BILA</name>
<evidence type="ECO:0000256" key="3">
    <source>
        <dbReference type="ARBA" id="ARBA00022448"/>
    </source>
</evidence>
<evidence type="ECO:0000256" key="7">
    <source>
        <dbReference type="ARBA" id="ARBA00022989"/>
    </source>
</evidence>
<evidence type="ECO:0000256" key="5">
    <source>
        <dbReference type="ARBA" id="ARBA00022692"/>
    </source>
</evidence>
<evidence type="ECO:0000256" key="12">
    <source>
        <dbReference type="SAM" id="MobiDB-lite"/>
    </source>
</evidence>
<feature type="region of interest" description="Disordered" evidence="12">
    <location>
        <begin position="93"/>
        <end position="123"/>
    </location>
</feature>
<dbReference type="PRINTS" id="PR00252">
    <property type="entry name" value="NRIONCHANNEL"/>
</dbReference>
<evidence type="ECO:0000259" key="14">
    <source>
        <dbReference type="Pfam" id="PF02932"/>
    </source>
</evidence>
<dbReference type="GO" id="GO:0005886">
    <property type="term" value="C:plasma membrane"/>
    <property type="evidence" value="ECO:0007669"/>
    <property type="project" value="UniProtKB-SubCell"/>
</dbReference>
<accession>A0A915DCR2</accession>
<keyword evidence="4" id="KW-1003">Cell membrane</keyword>
<dbReference type="PROSITE" id="PS00236">
    <property type="entry name" value="NEUROTR_ION_CHANNEL"/>
    <property type="match status" value="1"/>
</dbReference>
<dbReference type="InterPro" id="IPR006202">
    <property type="entry name" value="Neur_chan_lig-bd"/>
</dbReference>